<evidence type="ECO:0000313" key="3">
    <source>
        <dbReference type="EMBL" id="TNY30695.1"/>
    </source>
</evidence>
<dbReference type="EMBL" id="VFFF01000004">
    <property type="protein sequence ID" value="TNY30695.1"/>
    <property type="molecule type" value="Genomic_DNA"/>
</dbReference>
<organism evidence="3 4">
    <name type="scientific">Pelagovum pacificum</name>
    <dbReference type="NCBI Taxonomy" id="2588711"/>
    <lineage>
        <taxon>Bacteria</taxon>
        <taxon>Pseudomonadati</taxon>
        <taxon>Pseudomonadota</taxon>
        <taxon>Alphaproteobacteria</taxon>
        <taxon>Rhodobacterales</taxon>
        <taxon>Paracoccaceae</taxon>
        <taxon>Pelagovum</taxon>
    </lineage>
</organism>
<comment type="caution">
    <text evidence="3">The sequence shown here is derived from an EMBL/GenBank/DDBJ whole genome shotgun (WGS) entry which is preliminary data.</text>
</comment>
<dbReference type="Gene3D" id="2.60.40.10">
    <property type="entry name" value="Immunoglobulins"/>
    <property type="match status" value="5"/>
</dbReference>
<dbReference type="InterPro" id="IPR049826">
    <property type="entry name" value="Ig-like_ice"/>
</dbReference>
<feature type="domain" description="Biofilm-associated protein BapA-like prefix-like" evidence="2">
    <location>
        <begin position="21"/>
        <end position="82"/>
    </location>
</feature>
<gene>
    <name evidence="3" type="ORF">FHY64_19140</name>
</gene>
<accession>A0A5C5G9A6</accession>
<dbReference type="AlphaFoldDB" id="A0A5C5G9A6"/>
<dbReference type="NCBIfam" id="NF012196">
    <property type="entry name" value="Ig_like_ice"/>
    <property type="match status" value="1"/>
</dbReference>
<dbReference type="NCBIfam" id="NF033510">
    <property type="entry name" value="Ca_tandemer"/>
    <property type="match status" value="5"/>
</dbReference>
<proteinExistence type="predicted"/>
<keyword evidence="4" id="KW-1185">Reference proteome</keyword>
<dbReference type="Proteomes" id="UP000314011">
    <property type="component" value="Unassembled WGS sequence"/>
</dbReference>
<dbReference type="OrthoDB" id="7858035at2"/>
<dbReference type="RefSeq" id="WP_140197490.1">
    <property type="nucleotide sequence ID" value="NZ_CP065915.1"/>
</dbReference>
<feature type="region of interest" description="Disordered" evidence="1">
    <location>
        <begin position="175"/>
        <end position="278"/>
    </location>
</feature>
<protein>
    <submittedName>
        <fullName evidence="3">Ig-like domain-containing protein</fullName>
    </submittedName>
</protein>
<dbReference type="InterPro" id="IPR013783">
    <property type="entry name" value="Ig-like_fold"/>
</dbReference>
<evidence type="ECO:0000313" key="4">
    <source>
        <dbReference type="Proteomes" id="UP000314011"/>
    </source>
</evidence>
<feature type="compositionally biased region" description="Acidic residues" evidence="1">
    <location>
        <begin position="190"/>
        <end position="263"/>
    </location>
</feature>
<name>A0A5C5G9A6_9RHOB</name>
<evidence type="ECO:0000259" key="2">
    <source>
        <dbReference type="Pfam" id="PF22783"/>
    </source>
</evidence>
<reference evidence="3 4" key="1">
    <citation type="submission" date="2019-06" db="EMBL/GenBank/DDBJ databases">
        <title>Genome of new Rhodobacteraceae sp. SM1903.</title>
        <authorList>
            <person name="Ren X."/>
        </authorList>
    </citation>
    <scope>NUCLEOTIDE SEQUENCE [LARGE SCALE GENOMIC DNA]</scope>
    <source>
        <strain evidence="3 4">SM1903</strain>
    </source>
</reference>
<dbReference type="Pfam" id="PF22783">
    <property type="entry name" value="BapA_N"/>
    <property type="match status" value="1"/>
</dbReference>
<dbReference type="InterPro" id="IPR048051">
    <property type="entry name" value="BapA-like_prefix-like"/>
</dbReference>
<sequence length="940" mass="96089">MSTIDFVVRDSAGDFQRGTLVTEAGRANVRLAPGADISLNLYSGQVSGYQQNGQALNVVLANGEVLVIENFFAMDGTASELFVSAGGELSKVNLVPGEGGTFYASYDDAGDFGKWTPLDDFFFLRGPDILVADTAVAGDDDVGMLANPVLGALGGGLPLGVLGLGVGGAVLADQFTRGESSDSDSKGVNGDEDDRPEEDDDTTGGDDNDTTGGDDNDTTGGDDNDTTGGDDNDTTGGDDNDTTGGDDNDTTDDDDDDDGDDGENPTVDFTSGVESTGDIVNYDDFQDGVTITGTGTIGCQVAVEINGVIETTTVGTDGTWTVTFDGSDVGSGEHITGCTVIITDDEGRTGTNADNVVVDTVTYVTFDEDIVETDGVANAVEVSDGVQLSGSVEANSTVVVTVSGKNYTATVTGTTWTCTIPAADVTGGEYTMDVSVSSTDSVGNTASTSGTVEIDTTTFVTISTSTVEGDGVVSYAEWQDGVPIGGTAEAGARVTLTVSGRDYTTTASASGTWSVNVSRSDIPEGTYELDVSAKSTDRAGNSASTTGKVDIDTETMVEFSSTPVETDGIVNNAERADGVTLTGITEPGASVTVTLNGRSQLATVDATGNWTVDFAASALPAGNVEGSVVATATATDIYGNTATTAMNVGVDTWVNQLAFTNHAGGADQIVNASEAAAKITLTGVVEKGSSVLVEVEGFSGQATVATNGNWTIDIPAGTFPAGEDFSSVKLTATDAAGNTRTATQTVEVDTIAPEIPMVTAFERGKVEGIRQISIAENEPGLTVHEIEADGSSHRLAMNTYYDGANNEYDLRFADNVPDGSQLVITSSDAAGNSNATLFVLDEAGSDSVNIGLSGMSQFNIGSIDLDLAFDSELTITAADLAALSKNDNSLTIHGGADDTVTMTGAIATGETRMIGGRSYDVYSLGDDGSVIIDDDVSVVI</sequence>
<evidence type="ECO:0000256" key="1">
    <source>
        <dbReference type="SAM" id="MobiDB-lite"/>
    </source>
</evidence>